<accession>A0A9X1PN89</accession>
<protein>
    <submittedName>
        <fullName evidence="2">T9SS type A sorting domain-containing protein</fullName>
    </submittedName>
</protein>
<comment type="caution">
    <text evidence="2">The sequence shown here is derived from an EMBL/GenBank/DDBJ whole genome shotgun (WGS) entry which is preliminary data.</text>
</comment>
<dbReference type="Gene3D" id="2.60.40.10">
    <property type="entry name" value="Immunoglobulins"/>
    <property type="match status" value="1"/>
</dbReference>
<sequence length="385" mass="41242">MSVIVPTVYGQDFQGVSTKRGAEIGLVTFGQETDSNVLGGGKLVDGYVRKKGAKGFIFPVGDNGTLRPFKASGDQTIGAYFQSDPGAMNGELPTDGPFATSALQIDVSAVSKKEFWDINGNESTNITLTWNASSEIENLLKKEALNKLTIVGWRSGKWERIPSVTDNVSILGGSSTVTSGSITSDAAFSPDNYAVYSIGLIAQDALPVVLASFNATAVEQTAVLEWATVSEVNANYFSIERSADAKSWAEVGNMSVSSKTAPGTTPNAVYQFTDQNPLQGSNYYRLKMADLDGSFAYSQIRDLHFGNGNTISFYPNPVSDTFYLTGVNASQVRNATLFDRSGKAMKMITDIGNGISVVNVPQGIYMLRVTTKNGMSSSQKVLIEH</sequence>
<dbReference type="RefSeq" id="WP_234655777.1">
    <property type="nucleotide sequence ID" value="NZ_CP094997.1"/>
</dbReference>
<dbReference type="InterPro" id="IPR026444">
    <property type="entry name" value="Secre_tail"/>
</dbReference>
<feature type="domain" description="Secretion system C-terminal sorting" evidence="1">
    <location>
        <begin position="314"/>
        <end position="383"/>
    </location>
</feature>
<name>A0A9X1PN89_9BACT</name>
<dbReference type="Pfam" id="PF18962">
    <property type="entry name" value="Por_Secre_tail"/>
    <property type="match status" value="1"/>
</dbReference>
<evidence type="ECO:0000313" key="3">
    <source>
        <dbReference type="Proteomes" id="UP001139000"/>
    </source>
</evidence>
<dbReference type="AlphaFoldDB" id="A0A9X1PN89"/>
<keyword evidence="3" id="KW-1185">Reference proteome</keyword>
<evidence type="ECO:0000313" key="2">
    <source>
        <dbReference type="EMBL" id="MCF0062688.1"/>
    </source>
</evidence>
<proteinExistence type="predicted"/>
<evidence type="ECO:0000259" key="1">
    <source>
        <dbReference type="Pfam" id="PF18962"/>
    </source>
</evidence>
<organism evidence="2 3">
    <name type="scientific">Dyadobacter chenwenxiniae</name>
    <dbReference type="NCBI Taxonomy" id="2906456"/>
    <lineage>
        <taxon>Bacteria</taxon>
        <taxon>Pseudomonadati</taxon>
        <taxon>Bacteroidota</taxon>
        <taxon>Cytophagia</taxon>
        <taxon>Cytophagales</taxon>
        <taxon>Spirosomataceae</taxon>
        <taxon>Dyadobacter</taxon>
    </lineage>
</organism>
<dbReference type="NCBIfam" id="TIGR04183">
    <property type="entry name" value="Por_Secre_tail"/>
    <property type="match status" value="1"/>
</dbReference>
<dbReference type="Proteomes" id="UP001139000">
    <property type="component" value="Unassembled WGS sequence"/>
</dbReference>
<dbReference type="EMBL" id="JAJTTC010000002">
    <property type="protein sequence ID" value="MCF0062688.1"/>
    <property type="molecule type" value="Genomic_DNA"/>
</dbReference>
<reference evidence="2" key="1">
    <citation type="submission" date="2021-12" db="EMBL/GenBank/DDBJ databases">
        <title>Novel species in genus Dyadobacter.</title>
        <authorList>
            <person name="Ma C."/>
        </authorList>
    </citation>
    <scope>NUCLEOTIDE SEQUENCE</scope>
    <source>
        <strain evidence="2">LJ419</strain>
    </source>
</reference>
<dbReference type="InterPro" id="IPR013783">
    <property type="entry name" value="Ig-like_fold"/>
</dbReference>
<gene>
    <name evidence="2" type="ORF">LXM26_14365</name>
</gene>